<proteinExistence type="predicted"/>
<dbReference type="GO" id="GO:0003700">
    <property type="term" value="F:DNA-binding transcription factor activity"/>
    <property type="evidence" value="ECO:0007669"/>
    <property type="project" value="TreeGrafter"/>
</dbReference>
<protein>
    <recommendedName>
        <fullName evidence="6">BHLH domain-containing protein</fullName>
    </recommendedName>
</protein>
<dbReference type="CDD" id="cd18919">
    <property type="entry name" value="bHLH_AtBPE_like"/>
    <property type="match status" value="1"/>
</dbReference>
<gene>
    <name evidence="7" type="ORF">LIER_08383</name>
</gene>
<dbReference type="GO" id="GO:0046983">
    <property type="term" value="F:protein dimerization activity"/>
    <property type="evidence" value="ECO:0007669"/>
    <property type="project" value="InterPro"/>
</dbReference>
<reference evidence="7 8" key="1">
    <citation type="submission" date="2024-01" db="EMBL/GenBank/DDBJ databases">
        <title>The complete chloroplast genome sequence of Lithospermum erythrorhizon: insights into the phylogenetic relationship among Boraginaceae species and the maternal lineages of purple gromwells.</title>
        <authorList>
            <person name="Okada T."/>
            <person name="Watanabe K."/>
        </authorList>
    </citation>
    <scope>NUCLEOTIDE SEQUENCE [LARGE SCALE GENOMIC DNA]</scope>
</reference>
<dbReference type="AlphaFoldDB" id="A0AAV3PDR8"/>
<organism evidence="7 8">
    <name type="scientific">Lithospermum erythrorhizon</name>
    <name type="common">Purple gromwell</name>
    <name type="synonym">Lithospermum officinale var. erythrorhizon</name>
    <dbReference type="NCBI Taxonomy" id="34254"/>
    <lineage>
        <taxon>Eukaryota</taxon>
        <taxon>Viridiplantae</taxon>
        <taxon>Streptophyta</taxon>
        <taxon>Embryophyta</taxon>
        <taxon>Tracheophyta</taxon>
        <taxon>Spermatophyta</taxon>
        <taxon>Magnoliopsida</taxon>
        <taxon>eudicotyledons</taxon>
        <taxon>Gunneridae</taxon>
        <taxon>Pentapetalae</taxon>
        <taxon>asterids</taxon>
        <taxon>lamiids</taxon>
        <taxon>Boraginales</taxon>
        <taxon>Boraginaceae</taxon>
        <taxon>Boraginoideae</taxon>
        <taxon>Lithospermeae</taxon>
        <taxon>Lithospermum</taxon>
    </lineage>
</organism>
<evidence type="ECO:0000256" key="2">
    <source>
        <dbReference type="ARBA" id="ARBA00023015"/>
    </source>
</evidence>
<dbReference type="InterPro" id="IPR011598">
    <property type="entry name" value="bHLH_dom"/>
</dbReference>
<dbReference type="EMBL" id="BAABME010001353">
    <property type="protein sequence ID" value="GAA0149126.1"/>
    <property type="molecule type" value="Genomic_DNA"/>
</dbReference>
<evidence type="ECO:0000313" key="8">
    <source>
        <dbReference type="Proteomes" id="UP001454036"/>
    </source>
</evidence>
<dbReference type="FunFam" id="4.10.280.10:FF:000002">
    <property type="entry name" value="Basic helix-loop-helix transcription factor"/>
    <property type="match status" value="1"/>
</dbReference>
<evidence type="ECO:0000256" key="1">
    <source>
        <dbReference type="ARBA" id="ARBA00004123"/>
    </source>
</evidence>
<dbReference type="SUPFAM" id="SSF47459">
    <property type="entry name" value="HLH, helix-loop-helix DNA-binding domain"/>
    <property type="match status" value="1"/>
</dbReference>
<comment type="caution">
    <text evidence="7">The sequence shown here is derived from an EMBL/GenBank/DDBJ whole genome shotgun (WGS) entry which is preliminary data.</text>
</comment>
<feature type="region of interest" description="Disordered" evidence="5">
    <location>
        <begin position="1"/>
        <end position="36"/>
    </location>
</feature>
<evidence type="ECO:0000259" key="6">
    <source>
        <dbReference type="PROSITE" id="PS50888"/>
    </source>
</evidence>
<feature type="domain" description="BHLH" evidence="6">
    <location>
        <begin position="30"/>
        <end position="80"/>
    </location>
</feature>
<dbReference type="PANTHER" id="PTHR12565">
    <property type="entry name" value="STEROL REGULATORY ELEMENT-BINDING PROTEIN"/>
    <property type="match status" value="1"/>
</dbReference>
<keyword evidence="2" id="KW-0805">Transcription regulation</keyword>
<dbReference type="InterPro" id="IPR036638">
    <property type="entry name" value="HLH_DNA-bd_sf"/>
</dbReference>
<dbReference type="Proteomes" id="UP001454036">
    <property type="component" value="Unassembled WGS sequence"/>
</dbReference>
<name>A0AAV3PDR8_LITER</name>
<dbReference type="SMART" id="SM00353">
    <property type="entry name" value="HLH"/>
    <property type="match status" value="1"/>
</dbReference>
<evidence type="ECO:0000256" key="4">
    <source>
        <dbReference type="ARBA" id="ARBA00023242"/>
    </source>
</evidence>
<evidence type="ECO:0000256" key="3">
    <source>
        <dbReference type="ARBA" id="ARBA00023163"/>
    </source>
</evidence>
<dbReference type="PROSITE" id="PS50888">
    <property type="entry name" value="BHLH"/>
    <property type="match status" value="1"/>
</dbReference>
<keyword evidence="8" id="KW-1185">Reference proteome</keyword>
<dbReference type="InterPro" id="IPR024097">
    <property type="entry name" value="bHLH_ZIP_TF"/>
</dbReference>
<dbReference type="Pfam" id="PF00010">
    <property type="entry name" value="HLH"/>
    <property type="match status" value="1"/>
</dbReference>
<evidence type="ECO:0000313" key="7">
    <source>
        <dbReference type="EMBL" id="GAA0149126.1"/>
    </source>
</evidence>
<keyword evidence="3" id="KW-0804">Transcription</keyword>
<dbReference type="Gene3D" id="4.10.280.10">
    <property type="entry name" value="Helix-loop-helix DNA-binding domain"/>
    <property type="match status" value="1"/>
</dbReference>
<feature type="compositionally biased region" description="Basic residues" evidence="5">
    <location>
        <begin position="1"/>
        <end position="11"/>
    </location>
</feature>
<keyword evidence="4" id="KW-0539">Nucleus</keyword>
<comment type="subcellular location">
    <subcellularLocation>
        <location evidence="1">Nucleus</location>
    </subcellularLocation>
</comment>
<accession>A0AAV3PDR8</accession>
<evidence type="ECO:0000256" key="5">
    <source>
        <dbReference type="SAM" id="MobiDB-lite"/>
    </source>
</evidence>
<sequence length="208" mass="23616">MKSKKQKKDKKKASEETPSGYIHVRARRGQATDSHSLAERLRREKISERMKILQALVPGCDKVNGKALMLDEIINYVQSLQHQVEFLSMKLATVNPMYYDFGLDIDTLMVTTEQRLTALASPRPLLPQPPPRSMHPCNATKQNLMPDSTNPLATSSIFCLLDNSSSLPIHQEFMPNISPRGSGQHLWDLDDQIMHKLVNQQLSEFNSY</sequence>
<dbReference type="GO" id="GO:0005634">
    <property type="term" value="C:nucleus"/>
    <property type="evidence" value="ECO:0007669"/>
    <property type="project" value="UniProtKB-SubCell"/>
</dbReference>
<dbReference type="PANTHER" id="PTHR12565:SF431">
    <property type="entry name" value="TRANSCRIPTION FACTOR BHLH137"/>
    <property type="match status" value="1"/>
</dbReference>